<protein>
    <submittedName>
        <fullName evidence="1">Uncharacterized protein</fullName>
    </submittedName>
</protein>
<dbReference type="EMBL" id="JACRSN010000001">
    <property type="protein sequence ID" value="MBC8532471.1"/>
    <property type="molecule type" value="Genomic_DNA"/>
</dbReference>
<accession>A0A926D6C1</accession>
<dbReference type="RefSeq" id="WP_249317658.1">
    <property type="nucleotide sequence ID" value="NZ_JACRSN010000001.1"/>
</dbReference>
<comment type="caution">
    <text evidence="1">The sequence shown here is derived from an EMBL/GenBank/DDBJ whole genome shotgun (WGS) entry which is preliminary data.</text>
</comment>
<evidence type="ECO:0000313" key="2">
    <source>
        <dbReference type="Proteomes" id="UP000651482"/>
    </source>
</evidence>
<dbReference type="AlphaFoldDB" id="A0A926D6C1"/>
<organism evidence="1 2">
    <name type="scientific">Yeguia hominis</name>
    <dbReference type="NCBI Taxonomy" id="2763662"/>
    <lineage>
        <taxon>Bacteria</taxon>
        <taxon>Bacillati</taxon>
        <taxon>Bacillota</taxon>
        <taxon>Clostridia</taxon>
        <taxon>Eubacteriales</taxon>
        <taxon>Yeguiaceae</taxon>
        <taxon>Yeguia</taxon>
    </lineage>
</organism>
<dbReference type="Proteomes" id="UP000651482">
    <property type="component" value="Unassembled WGS sequence"/>
</dbReference>
<keyword evidence="2" id="KW-1185">Reference proteome</keyword>
<proteinExistence type="predicted"/>
<name>A0A926D6C1_9FIRM</name>
<evidence type="ECO:0000313" key="1">
    <source>
        <dbReference type="EMBL" id="MBC8532471.1"/>
    </source>
</evidence>
<reference evidence="1" key="1">
    <citation type="submission" date="2020-08" db="EMBL/GenBank/DDBJ databases">
        <title>Genome public.</title>
        <authorList>
            <person name="Liu C."/>
            <person name="Sun Q."/>
        </authorList>
    </citation>
    <scope>NUCLEOTIDE SEQUENCE</scope>
    <source>
        <strain evidence="1">NSJ-40</strain>
    </source>
</reference>
<gene>
    <name evidence="1" type="ORF">IAG03_00340</name>
</gene>
<sequence>MKKVLKTCTQFLQRDIMVLRPEKQWKGGAAHEEKPLLWRIGQMPLRRSVWAGADSVMFLPFGTHFIYCRRHHCGAWTRSDPAMNIFRRDRYEGCCR</sequence>